<evidence type="ECO:0000256" key="1">
    <source>
        <dbReference type="SAM" id="MobiDB-lite"/>
    </source>
</evidence>
<dbReference type="AlphaFoldDB" id="A0A8I2ZT32"/>
<name>A0A8I2ZT32_VERLO</name>
<organism evidence="2 3">
    <name type="scientific">Verticillium longisporum</name>
    <name type="common">Verticillium dahliae var. longisporum</name>
    <dbReference type="NCBI Taxonomy" id="100787"/>
    <lineage>
        <taxon>Eukaryota</taxon>
        <taxon>Fungi</taxon>
        <taxon>Dikarya</taxon>
        <taxon>Ascomycota</taxon>
        <taxon>Pezizomycotina</taxon>
        <taxon>Sordariomycetes</taxon>
        <taxon>Hypocreomycetidae</taxon>
        <taxon>Glomerellales</taxon>
        <taxon>Plectosphaerellaceae</taxon>
        <taxon>Verticillium</taxon>
    </lineage>
</organism>
<gene>
    <name evidence="2" type="ORF">HYQ45_004389</name>
</gene>
<feature type="region of interest" description="Disordered" evidence="1">
    <location>
        <begin position="1"/>
        <end position="65"/>
    </location>
</feature>
<proteinExistence type="predicted"/>
<evidence type="ECO:0000313" key="3">
    <source>
        <dbReference type="Proteomes" id="UP000689129"/>
    </source>
</evidence>
<reference evidence="2" key="1">
    <citation type="journal article" date="2021" name="Mol. Plant Pathol.">
        <title>A 20-kb lineage-specific genomic region tames virulence in pathogenic amphidiploid Verticillium longisporum.</title>
        <authorList>
            <person name="Harting R."/>
            <person name="Starke J."/>
            <person name="Kusch H."/>
            <person name="Poggeler S."/>
            <person name="Maurus I."/>
            <person name="Schluter R."/>
            <person name="Landesfeind M."/>
            <person name="Bulla I."/>
            <person name="Nowrousian M."/>
            <person name="de Jonge R."/>
            <person name="Stahlhut G."/>
            <person name="Hoff K.J."/>
            <person name="Asshauer K.P."/>
            <person name="Thurmer A."/>
            <person name="Stanke M."/>
            <person name="Daniel R."/>
            <person name="Morgenstern B."/>
            <person name="Thomma B.P.H.J."/>
            <person name="Kronstad J.W."/>
            <person name="Braus-Stromeyer S.A."/>
            <person name="Braus G.H."/>
        </authorList>
    </citation>
    <scope>NUCLEOTIDE SEQUENCE</scope>
    <source>
        <strain evidence="2">Vl32</strain>
    </source>
</reference>
<dbReference type="EMBL" id="JAEMWZ010000073">
    <property type="protein sequence ID" value="KAG7138413.1"/>
    <property type="molecule type" value="Genomic_DNA"/>
</dbReference>
<accession>A0A8I2ZT32</accession>
<protein>
    <submittedName>
        <fullName evidence="2">Uncharacterized protein</fullName>
    </submittedName>
</protein>
<sequence length="149" mass="16454">MSDAQLQPASPSRPLTNGHFPPSSPTSPRPSHSFSIQLESSMRRFTKDKDQHAAGPSHTSILNGSYRCPSGHATRAPIFANDRMSVFDIRVLRGSSGQFHTGRRLSWFQGIMLTILRSCSYGTSKLFPLSREAGKGNNPCDKQTTRHLL</sequence>
<comment type="caution">
    <text evidence="2">The sequence shown here is derived from an EMBL/GenBank/DDBJ whole genome shotgun (WGS) entry which is preliminary data.</text>
</comment>
<dbReference type="Proteomes" id="UP000689129">
    <property type="component" value="Unassembled WGS sequence"/>
</dbReference>
<feature type="compositionally biased region" description="Polar residues" evidence="1">
    <location>
        <begin position="1"/>
        <end position="15"/>
    </location>
</feature>
<feature type="compositionally biased region" description="Basic and acidic residues" evidence="1">
    <location>
        <begin position="41"/>
        <end position="52"/>
    </location>
</feature>
<evidence type="ECO:0000313" key="2">
    <source>
        <dbReference type="EMBL" id="KAG7138413.1"/>
    </source>
</evidence>